<sequence>MLIAELVLLGRADLDEAARRERYEWGITCNQRK</sequence>
<evidence type="ECO:0000313" key="2">
    <source>
        <dbReference type="Proteomes" id="UP000741013"/>
    </source>
</evidence>
<keyword evidence="2" id="KW-1185">Reference proteome</keyword>
<protein>
    <submittedName>
        <fullName evidence="1">Uncharacterized protein</fullName>
    </submittedName>
</protein>
<name>A0ABS4Q5N0_9PSEU</name>
<comment type="caution">
    <text evidence="1">The sequence shown here is derived from an EMBL/GenBank/DDBJ whole genome shotgun (WGS) entry which is preliminary data.</text>
</comment>
<reference evidence="1 2" key="1">
    <citation type="submission" date="2021-03" db="EMBL/GenBank/DDBJ databases">
        <title>Sequencing the genomes of 1000 actinobacteria strains.</title>
        <authorList>
            <person name="Klenk H.-P."/>
        </authorList>
    </citation>
    <scope>NUCLEOTIDE SEQUENCE [LARGE SCALE GENOMIC DNA]</scope>
    <source>
        <strain evidence="1 2">DSM 45510</strain>
    </source>
</reference>
<dbReference type="Proteomes" id="UP000741013">
    <property type="component" value="Unassembled WGS sequence"/>
</dbReference>
<dbReference type="EMBL" id="JAGGMS010000001">
    <property type="protein sequence ID" value="MBP2186991.1"/>
    <property type="molecule type" value="Genomic_DNA"/>
</dbReference>
<organism evidence="1 2">
    <name type="scientific">Amycolatopsis magusensis</name>
    <dbReference type="NCBI Taxonomy" id="882444"/>
    <lineage>
        <taxon>Bacteria</taxon>
        <taxon>Bacillati</taxon>
        <taxon>Actinomycetota</taxon>
        <taxon>Actinomycetes</taxon>
        <taxon>Pseudonocardiales</taxon>
        <taxon>Pseudonocardiaceae</taxon>
        <taxon>Amycolatopsis</taxon>
    </lineage>
</organism>
<proteinExistence type="predicted"/>
<evidence type="ECO:0000313" key="1">
    <source>
        <dbReference type="EMBL" id="MBP2186991.1"/>
    </source>
</evidence>
<gene>
    <name evidence="1" type="ORF">JOM49_008517</name>
</gene>
<accession>A0ABS4Q5N0</accession>